<comment type="caution">
    <text evidence="2">The sequence shown here is derived from an EMBL/GenBank/DDBJ whole genome shotgun (WGS) entry which is preliminary data.</text>
</comment>
<keyword evidence="1" id="KW-0732">Signal</keyword>
<dbReference type="SUPFAM" id="SSF88874">
    <property type="entry name" value="Receptor-binding domain of short tail fibre protein gp12"/>
    <property type="match status" value="1"/>
</dbReference>
<protein>
    <recommendedName>
        <fullName evidence="4">Phage tail collar domain-containing protein</fullName>
    </recommendedName>
</protein>
<evidence type="ECO:0000313" key="3">
    <source>
        <dbReference type="Proteomes" id="UP000030377"/>
    </source>
</evidence>
<evidence type="ECO:0000256" key="1">
    <source>
        <dbReference type="SAM" id="SignalP"/>
    </source>
</evidence>
<evidence type="ECO:0008006" key="4">
    <source>
        <dbReference type="Google" id="ProtNLM"/>
    </source>
</evidence>
<dbReference type="AlphaFoldDB" id="A0A0A3XMZ8"/>
<sequence length="482" mass="48225">MKRYLGVAAVAAISAALVSGAIQTMVSAYAVQNEWIPPTSGIYTGPQFSQLIGDAFRSVASGNKGSSAPATVGGSAVDGLPWIDSTTSFWLKKRYINGGWATEGAYDSAGSAWVGIIGGGAPASIASSSTVDLGSVPQANVGITGTATITGFGSSAAAGIVKILRFSGALTLTNSGSLAIPGGFDLVTAAGDRAIVTHLGSGNWEITQYTRANGIPVDVSAVGKIEYGIFESVPANHVAGYAQALSRAAYPAYVAKVTRTQTVTRSTGSPSLSASLLDGLGVGMPIEGVGIPAGTTIASIGPGTIVMSANATSPGSASATVFLTGYGSGGSISTVGAPDCRGRVMAGRDRNDPGSFANRLTSSYFGGDSSIFGVTGASLESVTMAPGNLIQHTHANTLTDPGHTHNFGGTGVATWRLANLESNAGHPSNSIQFNNGTDGSVAIAGAFTGLTINNAVAGSASPTPMRTVQPTLIAECVIRVTP</sequence>
<dbReference type="Proteomes" id="UP000030377">
    <property type="component" value="Unassembled WGS sequence"/>
</dbReference>
<name>A0A0A3XMZ8_BRAJP</name>
<dbReference type="EMBL" id="JRPN01000024">
    <property type="protein sequence ID" value="KGT75787.1"/>
    <property type="molecule type" value="Genomic_DNA"/>
</dbReference>
<evidence type="ECO:0000313" key="2">
    <source>
        <dbReference type="EMBL" id="KGT75787.1"/>
    </source>
</evidence>
<feature type="chain" id="PRO_5002004518" description="Phage tail collar domain-containing protein" evidence="1">
    <location>
        <begin position="31"/>
        <end position="482"/>
    </location>
</feature>
<gene>
    <name evidence="2" type="ORF">MA20_31820</name>
</gene>
<reference evidence="2 3" key="1">
    <citation type="submission" date="2014-09" db="EMBL/GenBank/DDBJ databases">
        <title>Draft genome of Bradyrhizobium japonicum Is-34.</title>
        <authorList>
            <person name="Tsurumaru H."/>
            <person name="Yamakawa T."/>
            <person name="Hashimoto S."/>
            <person name="Okizaki K."/>
            <person name="Kanesaki Y."/>
            <person name="Yoshikawa H."/>
            <person name="Yajima S."/>
        </authorList>
    </citation>
    <scope>NUCLEOTIDE SEQUENCE [LARGE SCALE GENOMIC DNA]</scope>
    <source>
        <strain evidence="2 3">Is-34</strain>
    </source>
</reference>
<dbReference type="RefSeq" id="WP_041958516.1">
    <property type="nucleotide sequence ID" value="NZ_JRPN01000024.1"/>
</dbReference>
<accession>A0A0A3XMZ8</accession>
<proteinExistence type="predicted"/>
<feature type="signal peptide" evidence="1">
    <location>
        <begin position="1"/>
        <end position="30"/>
    </location>
</feature>
<organism evidence="2 3">
    <name type="scientific">Bradyrhizobium japonicum</name>
    <dbReference type="NCBI Taxonomy" id="375"/>
    <lineage>
        <taxon>Bacteria</taxon>
        <taxon>Pseudomonadati</taxon>
        <taxon>Pseudomonadota</taxon>
        <taxon>Alphaproteobacteria</taxon>
        <taxon>Hyphomicrobiales</taxon>
        <taxon>Nitrobacteraceae</taxon>
        <taxon>Bradyrhizobium</taxon>
    </lineage>
</organism>